<evidence type="ECO:0000313" key="11">
    <source>
        <dbReference type="Proteomes" id="UP001222325"/>
    </source>
</evidence>
<organism evidence="10 11">
    <name type="scientific">Mycena belliarum</name>
    <dbReference type="NCBI Taxonomy" id="1033014"/>
    <lineage>
        <taxon>Eukaryota</taxon>
        <taxon>Fungi</taxon>
        <taxon>Dikarya</taxon>
        <taxon>Basidiomycota</taxon>
        <taxon>Agaricomycotina</taxon>
        <taxon>Agaricomycetes</taxon>
        <taxon>Agaricomycetidae</taxon>
        <taxon>Agaricales</taxon>
        <taxon>Marasmiineae</taxon>
        <taxon>Mycenaceae</taxon>
        <taxon>Mycena</taxon>
    </lineage>
</organism>
<keyword evidence="4" id="KW-0812">Transmembrane</keyword>
<feature type="signal peptide" evidence="8">
    <location>
        <begin position="1"/>
        <end position="30"/>
    </location>
</feature>
<dbReference type="PANTHER" id="PTHR20961">
    <property type="entry name" value="GLYCOSYLTRANSFERASE"/>
    <property type="match status" value="1"/>
</dbReference>
<dbReference type="EMBL" id="JARJCN010000025">
    <property type="protein sequence ID" value="KAJ7088885.1"/>
    <property type="molecule type" value="Genomic_DNA"/>
</dbReference>
<keyword evidence="11" id="KW-1185">Reference proteome</keyword>
<dbReference type="GO" id="GO:0016020">
    <property type="term" value="C:membrane"/>
    <property type="evidence" value="ECO:0007669"/>
    <property type="project" value="UniProtKB-SubCell"/>
</dbReference>
<evidence type="ECO:0000256" key="8">
    <source>
        <dbReference type="SAM" id="SignalP"/>
    </source>
</evidence>
<dbReference type="GO" id="GO:0097363">
    <property type="term" value="F:protein O-acetylglucosaminyltransferase activity"/>
    <property type="evidence" value="ECO:0007669"/>
    <property type="project" value="TreeGrafter"/>
</dbReference>
<dbReference type="InterPro" id="IPR007657">
    <property type="entry name" value="Glycosyltransferase_61"/>
</dbReference>
<dbReference type="AlphaFoldDB" id="A0AAD6U8E1"/>
<dbReference type="InterPro" id="IPR049625">
    <property type="entry name" value="Glyco_transf_61_cat"/>
</dbReference>
<comment type="subcellular location">
    <subcellularLocation>
        <location evidence="1">Membrane</location>
        <topology evidence="1">Single-pass membrane protein</topology>
    </subcellularLocation>
</comment>
<proteinExistence type="predicted"/>
<keyword evidence="2" id="KW-0328">Glycosyltransferase</keyword>
<evidence type="ECO:0000256" key="1">
    <source>
        <dbReference type="ARBA" id="ARBA00004167"/>
    </source>
</evidence>
<evidence type="ECO:0000256" key="2">
    <source>
        <dbReference type="ARBA" id="ARBA00022676"/>
    </source>
</evidence>
<dbReference type="PANTHER" id="PTHR20961:SF38">
    <property type="entry name" value="PROTEIN O-LINKED-MANNOSE BETA-1,4-N-ACETYLGLUCOSAMINYLTRANSFERASE 2"/>
    <property type="match status" value="1"/>
</dbReference>
<accession>A0AAD6U8E1</accession>
<dbReference type="GO" id="GO:0005783">
    <property type="term" value="C:endoplasmic reticulum"/>
    <property type="evidence" value="ECO:0007669"/>
    <property type="project" value="TreeGrafter"/>
</dbReference>
<sequence>MPILRSKLTRRDVVLVLLGALVMHFLPALHQQETSPVEIHIDTGRQPPQAAPPQRWLTQTTTLLATTTRVEETTTTVTAHPVVGPTLLPIDYAPELPETSLVAHAPGWTLFKNLYMSGDTLVIVTNTPSDFPEMRLMASTPLAAENTPENIAMREPTQYSMTFLTTEEAKRQWGGDIRNGRRNRVFSVEGNTVLVNEPGQFLRHYYHLVAELFFGVQAFWHGAFTEPSTDADRDETLGPHAAPPPIHRVIFARTNADGWRDGPGFNAYFMRAAFPAADIEVEEDWEDRVIITASGDRAWHFPLVLLTDRSAAHRGAICGSQTQRIAAEAYEGMRARGQLAGVRVGGWWDPVRSAVLRFAGVEPLALATAQPVLATDPRLPMPAKIIVTYISRQSAGNRKLTVESHAGLVAALQDLVRRKGPSWELNVMEAEKMTKDQQLQAVARTTILLGVHGNGLTHLVMMQPTRISTVIEMFYPGGFAHDYQWTARALGIRHYAVWNDTARTEGVGEGKPRVDYPDGFQGNYIPAHGPAIAQLIEDRVERRI</sequence>
<protein>
    <recommendedName>
        <fullName evidence="9">Glycosyltransferase 61 catalytic domain-containing protein</fullName>
    </recommendedName>
</protein>
<keyword evidence="6" id="KW-0472">Membrane</keyword>
<evidence type="ECO:0000259" key="9">
    <source>
        <dbReference type="Pfam" id="PF04577"/>
    </source>
</evidence>
<evidence type="ECO:0000256" key="4">
    <source>
        <dbReference type="ARBA" id="ARBA00022692"/>
    </source>
</evidence>
<evidence type="ECO:0000313" key="10">
    <source>
        <dbReference type="EMBL" id="KAJ7088885.1"/>
    </source>
</evidence>
<keyword evidence="8" id="KW-0732">Signal</keyword>
<keyword evidence="3" id="KW-0808">Transferase</keyword>
<reference evidence="10" key="1">
    <citation type="submission" date="2023-03" db="EMBL/GenBank/DDBJ databases">
        <title>Massive genome expansion in bonnet fungi (Mycena s.s.) driven by repeated elements and novel gene families across ecological guilds.</title>
        <authorList>
            <consortium name="Lawrence Berkeley National Laboratory"/>
            <person name="Harder C.B."/>
            <person name="Miyauchi S."/>
            <person name="Viragh M."/>
            <person name="Kuo A."/>
            <person name="Thoen E."/>
            <person name="Andreopoulos B."/>
            <person name="Lu D."/>
            <person name="Skrede I."/>
            <person name="Drula E."/>
            <person name="Henrissat B."/>
            <person name="Morin E."/>
            <person name="Kohler A."/>
            <person name="Barry K."/>
            <person name="LaButti K."/>
            <person name="Morin E."/>
            <person name="Salamov A."/>
            <person name="Lipzen A."/>
            <person name="Mereny Z."/>
            <person name="Hegedus B."/>
            <person name="Baldrian P."/>
            <person name="Stursova M."/>
            <person name="Weitz H."/>
            <person name="Taylor A."/>
            <person name="Grigoriev I.V."/>
            <person name="Nagy L.G."/>
            <person name="Martin F."/>
            <person name="Kauserud H."/>
        </authorList>
    </citation>
    <scope>NUCLEOTIDE SEQUENCE</scope>
    <source>
        <strain evidence="10">CBHHK173m</strain>
    </source>
</reference>
<name>A0AAD6U8E1_9AGAR</name>
<dbReference type="Proteomes" id="UP001222325">
    <property type="component" value="Unassembled WGS sequence"/>
</dbReference>
<feature type="chain" id="PRO_5041949792" description="Glycosyltransferase 61 catalytic domain-containing protein" evidence="8">
    <location>
        <begin position="31"/>
        <end position="544"/>
    </location>
</feature>
<dbReference type="Pfam" id="PF04577">
    <property type="entry name" value="Glyco_transf_61"/>
    <property type="match status" value="1"/>
</dbReference>
<dbReference type="GO" id="GO:0035269">
    <property type="term" value="P:protein O-linked glycosylation via mannose"/>
    <property type="evidence" value="ECO:0007669"/>
    <property type="project" value="TreeGrafter"/>
</dbReference>
<evidence type="ECO:0000256" key="6">
    <source>
        <dbReference type="ARBA" id="ARBA00023136"/>
    </source>
</evidence>
<comment type="caution">
    <text evidence="10">The sequence shown here is derived from an EMBL/GenBank/DDBJ whole genome shotgun (WGS) entry which is preliminary data.</text>
</comment>
<evidence type="ECO:0000256" key="3">
    <source>
        <dbReference type="ARBA" id="ARBA00022679"/>
    </source>
</evidence>
<gene>
    <name evidence="10" type="ORF">B0H15DRAFT_922831</name>
</gene>
<keyword evidence="7" id="KW-0325">Glycoprotein</keyword>
<evidence type="ECO:0000256" key="5">
    <source>
        <dbReference type="ARBA" id="ARBA00022989"/>
    </source>
</evidence>
<keyword evidence="5" id="KW-1133">Transmembrane helix</keyword>
<evidence type="ECO:0000256" key="7">
    <source>
        <dbReference type="ARBA" id="ARBA00023180"/>
    </source>
</evidence>
<feature type="domain" description="Glycosyltransferase 61 catalytic" evidence="9">
    <location>
        <begin position="382"/>
        <end position="465"/>
    </location>
</feature>